<dbReference type="AlphaFoldDB" id="A0A8T1TSN2"/>
<protein>
    <submittedName>
        <fullName evidence="1">Uncharacterized protein</fullName>
    </submittedName>
</protein>
<dbReference type="Proteomes" id="UP000688947">
    <property type="component" value="Unassembled WGS sequence"/>
</dbReference>
<comment type="caution">
    <text evidence="1">The sequence shown here is derived from an EMBL/GenBank/DDBJ whole genome shotgun (WGS) entry which is preliminary data.</text>
</comment>
<organism evidence="1 2">
    <name type="scientific">Phytophthora cactorum</name>
    <dbReference type="NCBI Taxonomy" id="29920"/>
    <lineage>
        <taxon>Eukaryota</taxon>
        <taxon>Sar</taxon>
        <taxon>Stramenopiles</taxon>
        <taxon>Oomycota</taxon>
        <taxon>Peronosporomycetes</taxon>
        <taxon>Peronosporales</taxon>
        <taxon>Peronosporaceae</taxon>
        <taxon>Phytophthora</taxon>
    </lineage>
</organism>
<evidence type="ECO:0000313" key="2">
    <source>
        <dbReference type="Proteomes" id="UP000688947"/>
    </source>
</evidence>
<reference evidence="1" key="1">
    <citation type="submission" date="2021-01" db="EMBL/GenBank/DDBJ databases">
        <title>Phytophthora aleatoria, a newly-described species from Pinus radiata is distinct from Phytophthora cactorum isolates based on comparative genomics.</title>
        <authorList>
            <person name="Mcdougal R."/>
            <person name="Panda P."/>
            <person name="Williams N."/>
            <person name="Studholme D.J."/>
        </authorList>
    </citation>
    <scope>NUCLEOTIDE SEQUENCE</scope>
    <source>
        <strain evidence="1">NZFS 3830</strain>
    </source>
</reference>
<dbReference type="EMBL" id="JAENGZ010001846">
    <property type="protein sequence ID" value="KAG6945978.1"/>
    <property type="molecule type" value="Genomic_DNA"/>
</dbReference>
<dbReference type="OrthoDB" id="105664at2759"/>
<name>A0A8T1TSN2_9STRA</name>
<sequence length="180" mass="20768">MTSELLKLRFEEGEVRRKIDKADTNIKRALAWQLFASSLSQRLNQVSAKFKKMKFEYRKRKGELSTTGNNPRSAMDDTYWSILNNTFSDVLGISGDMMFDSNLEVSDIEADSRLAVPKLDKKPPLVQLVATKQTGMEAIAATMTPQKDNPNRLRELQDKFNEQYLESMRMQQRQVELLEL</sequence>
<proteinExistence type="predicted"/>
<dbReference type="VEuPathDB" id="FungiDB:PC110_g21093"/>
<evidence type="ECO:0000313" key="1">
    <source>
        <dbReference type="EMBL" id="KAG6945978.1"/>
    </source>
</evidence>
<accession>A0A8T1TSN2</accession>
<gene>
    <name evidence="1" type="ORF">JG687_00016986</name>
</gene>